<keyword evidence="1" id="KW-0805">Transcription regulation</keyword>
<dbReference type="PROSITE" id="PS50977">
    <property type="entry name" value="HTH_TETR_2"/>
    <property type="match status" value="1"/>
</dbReference>
<feature type="DNA-binding region" description="H-T-H motif" evidence="4">
    <location>
        <begin position="43"/>
        <end position="62"/>
    </location>
</feature>
<evidence type="ECO:0000259" key="6">
    <source>
        <dbReference type="PROSITE" id="PS50977"/>
    </source>
</evidence>
<proteinExistence type="predicted"/>
<protein>
    <submittedName>
        <fullName evidence="7">DNA-binding transcriptional regulator, AcrR family</fullName>
    </submittedName>
</protein>
<evidence type="ECO:0000256" key="4">
    <source>
        <dbReference type="PROSITE-ProRule" id="PRU00335"/>
    </source>
</evidence>
<dbReference type="AlphaFoldDB" id="A0A0S4QPG3"/>
<dbReference type="InterPro" id="IPR009057">
    <property type="entry name" value="Homeodomain-like_sf"/>
</dbReference>
<dbReference type="SUPFAM" id="SSF46689">
    <property type="entry name" value="Homeodomain-like"/>
    <property type="match status" value="1"/>
</dbReference>
<dbReference type="GO" id="GO:0003677">
    <property type="term" value="F:DNA binding"/>
    <property type="evidence" value="ECO:0007669"/>
    <property type="project" value="UniProtKB-UniRule"/>
</dbReference>
<evidence type="ECO:0000313" key="7">
    <source>
        <dbReference type="EMBL" id="CUU56942.1"/>
    </source>
</evidence>
<dbReference type="Pfam" id="PF00440">
    <property type="entry name" value="TetR_N"/>
    <property type="match status" value="1"/>
</dbReference>
<dbReference type="PRINTS" id="PR00455">
    <property type="entry name" value="HTHTETR"/>
</dbReference>
<keyword evidence="3" id="KW-0804">Transcription</keyword>
<evidence type="ECO:0000256" key="3">
    <source>
        <dbReference type="ARBA" id="ARBA00023163"/>
    </source>
</evidence>
<dbReference type="EMBL" id="FAOZ01000009">
    <property type="protein sequence ID" value="CUU56942.1"/>
    <property type="molecule type" value="Genomic_DNA"/>
</dbReference>
<dbReference type="InterPro" id="IPR036271">
    <property type="entry name" value="Tet_transcr_reg_TetR-rel_C_sf"/>
</dbReference>
<dbReference type="Proteomes" id="UP000198802">
    <property type="component" value="Unassembled WGS sequence"/>
</dbReference>
<name>A0A0S4QPG3_9ACTN</name>
<evidence type="ECO:0000256" key="2">
    <source>
        <dbReference type="ARBA" id="ARBA00023125"/>
    </source>
</evidence>
<evidence type="ECO:0000313" key="8">
    <source>
        <dbReference type="Proteomes" id="UP000198802"/>
    </source>
</evidence>
<evidence type="ECO:0000256" key="5">
    <source>
        <dbReference type="SAM" id="MobiDB-lite"/>
    </source>
</evidence>
<accession>A0A0S4QPG3</accession>
<dbReference type="PANTHER" id="PTHR47506:SF3">
    <property type="entry name" value="HTH-TYPE TRANSCRIPTIONAL REGULATOR LMRA"/>
    <property type="match status" value="1"/>
</dbReference>
<dbReference type="SUPFAM" id="SSF48498">
    <property type="entry name" value="Tetracyclin repressor-like, C-terminal domain"/>
    <property type="match status" value="1"/>
</dbReference>
<keyword evidence="8" id="KW-1185">Reference proteome</keyword>
<dbReference type="InterPro" id="IPR054156">
    <property type="entry name" value="YxaF_TetR_C"/>
</dbReference>
<dbReference type="Pfam" id="PF21993">
    <property type="entry name" value="TetR_C_13_2"/>
    <property type="match status" value="1"/>
</dbReference>
<organism evidence="7 8">
    <name type="scientific">Parafrankia irregularis</name>
    <dbReference type="NCBI Taxonomy" id="795642"/>
    <lineage>
        <taxon>Bacteria</taxon>
        <taxon>Bacillati</taxon>
        <taxon>Actinomycetota</taxon>
        <taxon>Actinomycetes</taxon>
        <taxon>Frankiales</taxon>
        <taxon>Frankiaceae</taxon>
        <taxon>Parafrankia</taxon>
    </lineage>
</organism>
<gene>
    <name evidence="7" type="ORF">Ga0074812_109162</name>
</gene>
<feature type="domain" description="HTH tetR-type" evidence="6">
    <location>
        <begin position="20"/>
        <end position="80"/>
    </location>
</feature>
<keyword evidence="2 4" id="KW-0238">DNA-binding</keyword>
<dbReference type="Gene3D" id="1.10.357.10">
    <property type="entry name" value="Tetracycline Repressor, domain 2"/>
    <property type="match status" value="1"/>
</dbReference>
<sequence length="214" mass="21804">MADRTGQPVGSGGAPPAGRRDTRARMVVAAAELFRERGYDGTGCRDVVARAHAARGAIYHHFPGGKTQIGVDAARWAGDRVAQHIEAACADAAPGDAVRAVLDLAEQILIGGGGPAGCPVAAVALSAEDTDGTLRAVANDAFDRWRAAIAGCLTSYGVDTARAARFAAMTVAAVEGAVLLCRAAGGIEPYRDVRAGILDHLDHLLGTVTPSAAP</sequence>
<evidence type="ECO:0000256" key="1">
    <source>
        <dbReference type="ARBA" id="ARBA00023015"/>
    </source>
</evidence>
<dbReference type="PANTHER" id="PTHR47506">
    <property type="entry name" value="TRANSCRIPTIONAL REGULATORY PROTEIN"/>
    <property type="match status" value="1"/>
</dbReference>
<dbReference type="InterPro" id="IPR001647">
    <property type="entry name" value="HTH_TetR"/>
</dbReference>
<dbReference type="RefSeq" id="WP_091277826.1">
    <property type="nucleotide sequence ID" value="NZ_FAOZ01000009.1"/>
</dbReference>
<feature type="region of interest" description="Disordered" evidence="5">
    <location>
        <begin position="1"/>
        <end position="22"/>
    </location>
</feature>
<reference evidence="8" key="1">
    <citation type="submission" date="2015-11" db="EMBL/GenBank/DDBJ databases">
        <authorList>
            <person name="Varghese N."/>
        </authorList>
    </citation>
    <scope>NUCLEOTIDE SEQUENCE [LARGE SCALE GENOMIC DNA]</scope>
    <source>
        <strain evidence="8">DSM 45899</strain>
    </source>
</reference>